<dbReference type="InterPro" id="IPR013324">
    <property type="entry name" value="RNA_pol_sigma_r3/r4-like"/>
</dbReference>
<dbReference type="InterPro" id="IPR014284">
    <property type="entry name" value="RNA_pol_sigma-70_dom"/>
</dbReference>
<evidence type="ECO:0000256" key="1">
    <source>
        <dbReference type="ARBA" id="ARBA00010641"/>
    </source>
</evidence>
<evidence type="ECO:0000256" key="2">
    <source>
        <dbReference type="ARBA" id="ARBA00023015"/>
    </source>
</evidence>
<evidence type="ECO:0000256" key="3">
    <source>
        <dbReference type="ARBA" id="ARBA00023082"/>
    </source>
</evidence>
<evidence type="ECO:0000313" key="8">
    <source>
        <dbReference type="Proteomes" id="UP000321303"/>
    </source>
</evidence>
<evidence type="ECO:0000259" key="6">
    <source>
        <dbReference type="Pfam" id="PF08281"/>
    </source>
</evidence>
<organism evidence="7 8">
    <name type="scientific">Halovibrio variabilis</name>
    <dbReference type="NCBI Taxonomy" id="31910"/>
    <lineage>
        <taxon>Bacteria</taxon>
        <taxon>Pseudomonadati</taxon>
        <taxon>Pseudomonadota</taxon>
        <taxon>Gammaproteobacteria</taxon>
        <taxon>Oceanospirillales</taxon>
        <taxon>Halomonadaceae</taxon>
        <taxon>Halovibrio</taxon>
    </lineage>
</organism>
<dbReference type="EMBL" id="BJXV01000017">
    <property type="protein sequence ID" value="GEN29122.1"/>
    <property type="molecule type" value="Genomic_DNA"/>
</dbReference>
<reference evidence="7 8" key="1">
    <citation type="submission" date="2019-07" db="EMBL/GenBank/DDBJ databases">
        <title>Whole genome shotgun sequence of Halomonas variabilis NBRC 102410.</title>
        <authorList>
            <person name="Hosoyama A."/>
            <person name="Uohara A."/>
            <person name="Ohji S."/>
            <person name="Ichikawa N."/>
        </authorList>
    </citation>
    <scope>NUCLEOTIDE SEQUENCE [LARGE SCALE GENOMIC DNA]</scope>
    <source>
        <strain evidence="7 8">NBRC 102410</strain>
    </source>
</reference>
<dbReference type="Pfam" id="PF08281">
    <property type="entry name" value="Sigma70_r4_2"/>
    <property type="match status" value="1"/>
</dbReference>
<dbReference type="InterPro" id="IPR013249">
    <property type="entry name" value="RNA_pol_sigma70_r4_t2"/>
</dbReference>
<dbReference type="InterPro" id="IPR013325">
    <property type="entry name" value="RNA_pol_sigma_r2"/>
</dbReference>
<feature type="domain" description="RNA polymerase sigma factor 70 region 4 type 2" evidence="6">
    <location>
        <begin position="126"/>
        <end position="177"/>
    </location>
</feature>
<dbReference type="AlphaFoldDB" id="A0A511UVC4"/>
<keyword evidence="2" id="KW-0805">Transcription regulation</keyword>
<gene>
    <name evidence="7" type="primary">femI</name>
    <name evidence="7" type="ORF">HVA01_27680</name>
</gene>
<dbReference type="SUPFAM" id="SSF88659">
    <property type="entry name" value="Sigma3 and sigma4 domains of RNA polymerase sigma factors"/>
    <property type="match status" value="1"/>
</dbReference>
<dbReference type="PANTHER" id="PTHR43133">
    <property type="entry name" value="RNA POLYMERASE ECF-TYPE SIGMA FACTO"/>
    <property type="match status" value="1"/>
</dbReference>
<protein>
    <submittedName>
        <fullName evidence="7">ECF sigma factor FemI</fullName>
    </submittedName>
</protein>
<dbReference type="Proteomes" id="UP000321303">
    <property type="component" value="Unassembled WGS sequence"/>
</dbReference>
<accession>A0A511UVC4</accession>
<dbReference type="InterPro" id="IPR039425">
    <property type="entry name" value="RNA_pol_sigma-70-like"/>
</dbReference>
<dbReference type="GO" id="GO:0006352">
    <property type="term" value="P:DNA-templated transcription initiation"/>
    <property type="evidence" value="ECO:0007669"/>
    <property type="project" value="InterPro"/>
</dbReference>
<dbReference type="InterPro" id="IPR007627">
    <property type="entry name" value="RNA_pol_sigma70_r2"/>
</dbReference>
<keyword evidence="8" id="KW-1185">Reference proteome</keyword>
<dbReference type="GO" id="GO:0003677">
    <property type="term" value="F:DNA binding"/>
    <property type="evidence" value="ECO:0007669"/>
    <property type="project" value="InterPro"/>
</dbReference>
<dbReference type="SUPFAM" id="SSF88946">
    <property type="entry name" value="Sigma2 domain of RNA polymerase sigma factors"/>
    <property type="match status" value="1"/>
</dbReference>
<comment type="caution">
    <text evidence="7">The sequence shown here is derived from an EMBL/GenBank/DDBJ whole genome shotgun (WGS) entry which is preliminary data.</text>
</comment>
<proteinExistence type="inferred from homology"/>
<sequence length="188" mass="21221">MGESVMANQQSAETTAYHTGCRDSLGQLYHHHQPWLQQWLSRRLGCGESAADLAQDAFVRLLQTPRHLDSFDGARAYLSRMAKGLCVDHWRRLDIEKAWQDALAARAESHLPSVEHQQIVIETLCEIDRMLARLPEKVATAFLASQLQGKPYRQIAEELGVSERMVKKYMAQAMLQCALIEAGFEASL</sequence>
<name>A0A511UVC4_9GAMM</name>
<evidence type="ECO:0000259" key="5">
    <source>
        <dbReference type="Pfam" id="PF04542"/>
    </source>
</evidence>
<keyword evidence="3" id="KW-0731">Sigma factor</keyword>
<evidence type="ECO:0000313" key="7">
    <source>
        <dbReference type="EMBL" id="GEN29122.1"/>
    </source>
</evidence>
<dbReference type="Gene3D" id="1.10.1740.10">
    <property type="match status" value="1"/>
</dbReference>
<dbReference type="NCBIfam" id="TIGR02937">
    <property type="entry name" value="sigma70-ECF"/>
    <property type="match status" value="1"/>
</dbReference>
<dbReference type="GO" id="GO:0016987">
    <property type="term" value="F:sigma factor activity"/>
    <property type="evidence" value="ECO:0007669"/>
    <property type="project" value="UniProtKB-KW"/>
</dbReference>
<evidence type="ECO:0000256" key="4">
    <source>
        <dbReference type="ARBA" id="ARBA00023163"/>
    </source>
</evidence>
<dbReference type="Pfam" id="PF04542">
    <property type="entry name" value="Sigma70_r2"/>
    <property type="match status" value="1"/>
</dbReference>
<dbReference type="Gene3D" id="1.10.10.10">
    <property type="entry name" value="Winged helix-like DNA-binding domain superfamily/Winged helix DNA-binding domain"/>
    <property type="match status" value="1"/>
</dbReference>
<comment type="similarity">
    <text evidence="1">Belongs to the sigma-70 factor family. ECF subfamily.</text>
</comment>
<feature type="domain" description="RNA polymerase sigma-70 region 2" evidence="5">
    <location>
        <begin position="28"/>
        <end position="93"/>
    </location>
</feature>
<dbReference type="PANTHER" id="PTHR43133:SF63">
    <property type="entry name" value="RNA POLYMERASE SIGMA FACTOR FECI-RELATED"/>
    <property type="match status" value="1"/>
</dbReference>
<keyword evidence="4" id="KW-0804">Transcription</keyword>
<dbReference type="InterPro" id="IPR036388">
    <property type="entry name" value="WH-like_DNA-bd_sf"/>
</dbReference>